<dbReference type="AlphaFoldDB" id="A0A564ZJT4"/>
<reference evidence="2 3" key="1">
    <citation type="submission" date="2019-07" db="EMBL/GenBank/DDBJ databases">
        <authorList>
            <person name="Cremers G."/>
        </authorList>
    </citation>
    <scope>NUCLEOTIDE SEQUENCE [LARGE SCALE GENOMIC DNA]</scope>
</reference>
<evidence type="ECO:0000313" key="3">
    <source>
        <dbReference type="Proteomes" id="UP000334340"/>
    </source>
</evidence>
<feature type="compositionally biased region" description="Low complexity" evidence="1">
    <location>
        <begin position="87"/>
        <end position="102"/>
    </location>
</feature>
<feature type="compositionally biased region" description="Basic and acidic residues" evidence="1">
    <location>
        <begin position="52"/>
        <end position="69"/>
    </location>
</feature>
<name>A0A564ZJT4_9BACT</name>
<evidence type="ECO:0000313" key="2">
    <source>
        <dbReference type="EMBL" id="VUZ84892.1"/>
    </source>
</evidence>
<protein>
    <submittedName>
        <fullName evidence="2">Uncharacterized protein</fullName>
    </submittedName>
</protein>
<sequence length="102" mass="10446">MKISAGGGGEVSGCSRVPEVFGDEVDDALLLDLQGSGNAEEGSGFGQGGVPLEDHEPEDNLHEFGREITPKSSTGGGDEHHATDLTSSSKRSPISSSCTSRS</sequence>
<dbReference type="EMBL" id="CABIKM010000020">
    <property type="protein sequence ID" value="VUZ84892.1"/>
    <property type="molecule type" value="Genomic_DNA"/>
</dbReference>
<accession>A0A564ZJT4</accession>
<proteinExistence type="predicted"/>
<dbReference type="Proteomes" id="UP000334340">
    <property type="component" value="Unassembled WGS sequence"/>
</dbReference>
<keyword evidence="3" id="KW-1185">Reference proteome</keyword>
<evidence type="ECO:0000256" key="1">
    <source>
        <dbReference type="SAM" id="MobiDB-lite"/>
    </source>
</evidence>
<gene>
    <name evidence="2" type="ORF">MELA_01267</name>
</gene>
<feature type="region of interest" description="Disordered" evidence="1">
    <location>
        <begin position="33"/>
        <end position="102"/>
    </location>
</feature>
<organism evidence="2 3">
    <name type="scientific">Candidatus Methylomirabilis lanthanidiphila</name>
    <dbReference type="NCBI Taxonomy" id="2211376"/>
    <lineage>
        <taxon>Bacteria</taxon>
        <taxon>Candidatus Methylomirabilota</taxon>
        <taxon>Candidatus Methylomirabilia</taxon>
        <taxon>Candidatus Methylomirabilales</taxon>
        <taxon>Candidatus Methylomirabilaceae</taxon>
        <taxon>Candidatus Methylomirabilis</taxon>
    </lineage>
</organism>